<feature type="region of interest" description="Disordered" evidence="1">
    <location>
        <begin position="1"/>
        <end position="50"/>
    </location>
</feature>
<dbReference type="EMBL" id="LT550270">
    <property type="protein sequence ID" value="SAL95276.1"/>
    <property type="molecule type" value="Genomic_DNA"/>
</dbReference>
<name>A0A168KRP2_ABSGL</name>
<organism evidence="2">
    <name type="scientific">Absidia glauca</name>
    <name type="common">Pin mould</name>
    <dbReference type="NCBI Taxonomy" id="4829"/>
    <lineage>
        <taxon>Eukaryota</taxon>
        <taxon>Fungi</taxon>
        <taxon>Fungi incertae sedis</taxon>
        <taxon>Mucoromycota</taxon>
        <taxon>Mucoromycotina</taxon>
        <taxon>Mucoromycetes</taxon>
        <taxon>Mucorales</taxon>
        <taxon>Cunninghamellaceae</taxon>
        <taxon>Absidia</taxon>
    </lineage>
</organism>
<protein>
    <submittedName>
        <fullName evidence="2">Uncharacterized protein</fullName>
    </submittedName>
</protein>
<sequence>MPDPSDIPTLGVPEFPARDGPQRLAAAATPQSKRRQKVKLEPGHSPLDWARLKTSGQDLRVRASRNWQGIPSRNLNNTDPSTMHGLRFKAKYTTLHPT</sequence>
<dbReference type="InParanoid" id="A0A168KRP2"/>
<evidence type="ECO:0000313" key="2">
    <source>
        <dbReference type="EMBL" id="SAL95276.1"/>
    </source>
</evidence>
<gene>
    <name evidence="2" type="primary">ABSGL_00594.1 scaffold 832</name>
</gene>
<proteinExistence type="predicted"/>
<dbReference type="OrthoDB" id="432299at2759"/>
<dbReference type="AlphaFoldDB" id="A0A168KRP2"/>
<evidence type="ECO:0000256" key="1">
    <source>
        <dbReference type="SAM" id="MobiDB-lite"/>
    </source>
</evidence>
<dbReference type="Proteomes" id="UP000078561">
    <property type="component" value="Unassembled WGS sequence"/>
</dbReference>
<accession>A0A168KRP2</accession>
<keyword evidence="3" id="KW-1185">Reference proteome</keyword>
<evidence type="ECO:0000313" key="3">
    <source>
        <dbReference type="Proteomes" id="UP000078561"/>
    </source>
</evidence>
<reference evidence="2" key="1">
    <citation type="submission" date="2016-04" db="EMBL/GenBank/DDBJ databases">
        <authorList>
            <person name="Evans L.H."/>
            <person name="Alamgir A."/>
            <person name="Owens N."/>
            <person name="Weber N.D."/>
            <person name="Virtaneva K."/>
            <person name="Barbian K."/>
            <person name="Babar A."/>
            <person name="Rosenke K."/>
        </authorList>
    </citation>
    <scope>NUCLEOTIDE SEQUENCE [LARGE SCALE GENOMIC DNA]</scope>
    <source>
        <strain evidence="2">CBS 101.48</strain>
    </source>
</reference>